<comment type="caution">
    <text evidence="3">The sequence shown here is derived from an EMBL/GenBank/DDBJ whole genome shotgun (WGS) entry which is preliminary data.</text>
</comment>
<dbReference type="PANTHER" id="PTHR30137">
    <property type="entry name" value="LUCIFERASE-LIKE MONOOXYGENASE"/>
    <property type="match status" value="1"/>
</dbReference>
<dbReference type="STRING" id="946077.W5A_12996"/>
<protein>
    <submittedName>
        <fullName evidence="3">Luciferase family oxidoreductase, group 1</fullName>
    </submittedName>
</protein>
<evidence type="ECO:0000313" key="3">
    <source>
        <dbReference type="EMBL" id="EID72425.1"/>
    </source>
</evidence>
<dbReference type="RefSeq" id="WP_008241368.1">
    <property type="nucleotide sequence ID" value="NZ_AJJU01000037.1"/>
</dbReference>
<organism evidence="3 4">
    <name type="scientific">Imtechella halotolerans K1</name>
    <dbReference type="NCBI Taxonomy" id="946077"/>
    <lineage>
        <taxon>Bacteria</taxon>
        <taxon>Pseudomonadati</taxon>
        <taxon>Bacteroidota</taxon>
        <taxon>Flavobacteriia</taxon>
        <taxon>Flavobacteriales</taxon>
        <taxon>Flavobacteriaceae</taxon>
        <taxon>Imtechella</taxon>
    </lineage>
</organism>
<accession>I0W7Q9</accession>
<dbReference type="SUPFAM" id="SSF51679">
    <property type="entry name" value="Bacterial luciferase-like"/>
    <property type="match status" value="1"/>
</dbReference>
<dbReference type="GO" id="GO:0005829">
    <property type="term" value="C:cytosol"/>
    <property type="evidence" value="ECO:0007669"/>
    <property type="project" value="TreeGrafter"/>
</dbReference>
<feature type="domain" description="Luciferase-like" evidence="2">
    <location>
        <begin position="1"/>
        <end position="246"/>
    </location>
</feature>
<proteinExistence type="predicted"/>
<dbReference type="NCBIfam" id="TIGR03558">
    <property type="entry name" value="oxido_grp_1"/>
    <property type="match status" value="1"/>
</dbReference>
<name>I0W7Q9_9FLAO</name>
<dbReference type="PANTHER" id="PTHR30137:SF6">
    <property type="entry name" value="LUCIFERASE-LIKE MONOOXYGENASE"/>
    <property type="match status" value="1"/>
</dbReference>
<dbReference type="InterPro" id="IPR050766">
    <property type="entry name" value="Bact_Lucif_Oxidored"/>
</dbReference>
<dbReference type="OrthoDB" id="9780518at2"/>
<dbReference type="AlphaFoldDB" id="I0W7Q9"/>
<keyword evidence="4" id="KW-1185">Reference proteome</keyword>
<dbReference type="PATRIC" id="fig|946077.3.peg.2627"/>
<evidence type="ECO:0000259" key="2">
    <source>
        <dbReference type="Pfam" id="PF00296"/>
    </source>
</evidence>
<dbReference type="InterPro" id="IPR036661">
    <property type="entry name" value="Luciferase-like_sf"/>
</dbReference>
<evidence type="ECO:0000256" key="1">
    <source>
        <dbReference type="ARBA" id="ARBA00007789"/>
    </source>
</evidence>
<evidence type="ECO:0000313" key="4">
    <source>
        <dbReference type="Proteomes" id="UP000005938"/>
    </source>
</evidence>
<dbReference type="eggNOG" id="COG2141">
    <property type="taxonomic scope" value="Bacteria"/>
</dbReference>
<dbReference type="EMBL" id="AJJU01000037">
    <property type="protein sequence ID" value="EID72425.1"/>
    <property type="molecule type" value="Genomic_DNA"/>
</dbReference>
<dbReference type="Pfam" id="PF00296">
    <property type="entry name" value="Bac_luciferase"/>
    <property type="match status" value="1"/>
</dbReference>
<dbReference type="Gene3D" id="3.20.20.30">
    <property type="entry name" value="Luciferase-like domain"/>
    <property type="match status" value="1"/>
</dbReference>
<dbReference type="InterPro" id="IPR011251">
    <property type="entry name" value="Luciferase-like_dom"/>
</dbReference>
<sequence>MKLSILDLSIVPPSGNRHEALKNTLELAQQADRMGYSRFWVAEHHAAGTGAGRTPEVMIPYIASQTQHIRVGSGAVLLNHYSPFKVAETFNSLEELFPGRIDMGIGRATTGPITDMALQRYRSVYRQNTDDSAEQLVELLHWMNQDFNHDNPFSEIVSHNNGTQPEFWLLGSSPWSSGAAAELGLRYAFAGFINPAMSYSIAQNYHQQFKPMVHDSGSKKPTLMLALNVFVGETETEAHKMTAPFQLFEHRLRTMGDTQSLLESEDEALKILGNRFVKPQPMLDPKQPPRILASTPENLKKWLNQIASEYKADEIMIQSITSNHKARLKSHQLLADVLIDKL</sequence>
<comment type="similarity">
    <text evidence="1">To bacterial alkanal monooxygenase alpha and beta chains.</text>
</comment>
<dbReference type="Proteomes" id="UP000005938">
    <property type="component" value="Unassembled WGS sequence"/>
</dbReference>
<reference evidence="3 4" key="1">
    <citation type="journal article" date="2012" name="J. Bacteriol.">
        <title>Genome Sequence of the Halotolerant Bacterium Imtechella halotolerans K1T.</title>
        <authorList>
            <person name="Kumar S."/>
            <person name="Vikram S."/>
            <person name="Subramanian S."/>
            <person name="Raghava G.P."/>
            <person name="Pinnaka A.K."/>
        </authorList>
    </citation>
    <scope>NUCLEOTIDE SEQUENCE [LARGE SCALE GENOMIC DNA]</scope>
    <source>
        <strain evidence="3 4">K1</strain>
    </source>
</reference>
<dbReference type="InterPro" id="IPR019949">
    <property type="entry name" value="CmoO-like"/>
</dbReference>
<gene>
    <name evidence="3" type="ORF">W5A_12996</name>
</gene>
<dbReference type="GO" id="GO:0016705">
    <property type="term" value="F:oxidoreductase activity, acting on paired donors, with incorporation or reduction of molecular oxygen"/>
    <property type="evidence" value="ECO:0007669"/>
    <property type="project" value="InterPro"/>
</dbReference>